<evidence type="ECO:0000259" key="7">
    <source>
        <dbReference type="Pfam" id="PF14322"/>
    </source>
</evidence>
<dbReference type="KEGG" id="sphe:GFH32_14755"/>
<dbReference type="EMBL" id="CP045652">
    <property type="protein sequence ID" value="QGA27494.1"/>
    <property type="molecule type" value="Genomic_DNA"/>
</dbReference>
<keyword evidence="9" id="KW-1185">Reference proteome</keyword>
<comment type="subcellular location">
    <subcellularLocation>
        <location evidence="1">Cell outer membrane</location>
    </subcellularLocation>
</comment>
<dbReference type="PROSITE" id="PS51257">
    <property type="entry name" value="PROKAR_LIPOPROTEIN"/>
    <property type="match status" value="1"/>
</dbReference>
<proteinExistence type="inferred from homology"/>
<keyword evidence="5" id="KW-0998">Cell outer membrane</keyword>
<evidence type="ECO:0000313" key="9">
    <source>
        <dbReference type="Proteomes" id="UP000326921"/>
    </source>
</evidence>
<dbReference type="Gene3D" id="1.25.40.390">
    <property type="match status" value="1"/>
</dbReference>
<dbReference type="Pfam" id="PF07980">
    <property type="entry name" value="SusD_RagB"/>
    <property type="match status" value="1"/>
</dbReference>
<name>A0A5Q0QE07_9SPHI</name>
<organism evidence="8 9">
    <name type="scientific">Sphingobacterium zhuxiongii</name>
    <dbReference type="NCBI Taxonomy" id="2662364"/>
    <lineage>
        <taxon>Bacteria</taxon>
        <taxon>Pseudomonadati</taxon>
        <taxon>Bacteroidota</taxon>
        <taxon>Sphingobacteriia</taxon>
        <taxon>Sphingobacteriales</taxon>
        <taxon>Sphingobacteriaceae</taxon>
        <taxon>Sphingobacterium</taxon>
    </lineage>
</organism>
<sequence>MKKIFLFLIGGTLFVSCSKKLDVAPPNNITDEQIQQLLKSGDEETINTVLGGMANNMPRMLNFQGINLVGGADLRYYDVQGLDIMRNIEGNDIVFGSTNLNIFGADEYRFIDFISEGTDKNSPYWYYAWNAITTANKMLNYLDDETVGTNAKLKEFKARGLILRAYAYNYLMENYQQAYLQGGKDKLGMPLYDTYLPIQESKARYTADETYAFIKADLNKAIQYFKDAGIGYTSAQNDFDLGVANFILARVSLWTGDWTSVITLTNDILAKYPNLIPQSAYGATNDGTNAAPIMRPEKNGFLNNAINPEVIFGFPLGDALTTHNRLMNPFAESYGGLSEGFQRIDDRLYNKIASDDFRKEAFMATQWGDYTYPTNGDKRVIPAFTNLKFAATHGLGSDDKKNVGRNTAYYFRSAEALLMKAEAQAQSGDAAGAKATLNKLLAARTKAGATPLTVDTYPTMAGLTPLQMVQLQTRIELWGEGGREFYNNKRWNIAVDRASSKNHVDKSTYPVSKMTLQIPLDEMMYNDRMVQN</sequence>
<gene>
    <name evidence="8" type="ORF">GFH32_14755</name>
</gene>
<evidence type="ECO:0000313" key="8">
    <source>
        <dbReference type="EMBL" id="QGA27494.1"/>
    </source>
</evidence>
<evidence type="ECO:0000256" key="3">
    <source>
        <dbReference type="ARBA" id="ARBA00022729"/>
    </source>
</evidence>
<reference evidence="8 9" key="1">
    <citation type="submission" date="2019-10" db="EMBL/GenBank/DDBJ databases">
        <authorList>
            <person name="Dong K."/>
        </authorList>
    </citation>
    <scope>NUCLEOTIDE SEQUENCE [LARGE SCALE GENOMIC DNA]</scope>
    <source>
        <strain evidence="9">dk4302</strain>
    </source>
</reference>
<dbReference type="InterPro" id="IPR012944">
    <property type="entry name" value="SusD_RagB_dom"/>
</dbReference>
<evidence type="ECO:0000256" key="4">
    <source>
        <dbReference type="ARBA" id="ARBA00023136"/>
    </source>
</evidence>
<comment type="similarity">
    <text evidence="2">Belongs to the SusD family.</text>
</comment>
<dbReference type="SUPFAM" id="SSF48452">
    <property type="entry name" value="TPR-like"/>
    <property type="match status" value="1"/>
</dbReference>
<dbReference type="GO" id="GO:0009279">
    <property type="term" value="C:cell outer membrane"/>
    <property type="evidence" value="ECO:0007669"/>
    <property type="project" value="UniProtKB-SubCell"/>
</dbReference>
<evidence type="ECO:0000256" key="5">
    <source>
        <dbReference type="ARBA" id="ARBA00023237"/>
    </source>
</evidence>
<dbReference type="Pfam" id="PF14322">
    <property type="entry name" value="SusD-like_3"/>
    <property type="match status" value="1"/>
</dbReference>
<evidence type="ECO:0000259" key="6">
    <source>
        <dbReference type="Pfam" id="PF07980"/>
    </source>
</evidence>
<feature type="domain" description="SusD-like N-terminal" evidence="7">
    <location>
        <begin position="118"/>
        <end position="225"/>
    </location>
</feature>
<keyword evidence="4" id="KW-0472">Membrane</keyword>
<protein>
    <submittedName>
        <fullName evidence="8">RagB/SusD family nutrient uptake outer membrane protein</fullName>
    </submittedName>
</protein>
<feature type="domain" description="RagB/SusD" evidence="6">
    <location>
        <begin position="326"/>
        <end position="532"/>
    </location>
</feature>
<evidence type="ECO:0000256" key="2">
    <source>
        <dbReference type="ARBA" id="ARBA00006275"/>
    </source>
</evidence>
<evidence type="ECO:0000256" key="1">
    <source>
        <dbReference type="ARBA" id="ARBA00004442"/>
    </source>
</evidence>
<dbReference type="InterPro" id="IPR011990">
    <property type="entry name" value="TPR-like_helical_dom_sf"/>
</dbReference>
<dbReference type="RefSeq" id="WP_153512330.1">
    <property type="nucleotide sequence ID" value="NZ_CP045652.1"/>
</dbReference>
<dbReference type="Proteomes" id="UP000326921">
    <property type="component" value="Chromosome"/>
</dbReference>
<keyword evidence="3" id="KW-0732">Signal</keyword>
<dbReference type="AlphaFoldDB" id="A0A5Q0QE07"/>
<dbReference type="InterPro" id="IPR033985">
    <property type="entry name" value="SusD-like_N"/>
</dbReference>
<accession>A0A5Q0QE07</accession>